<dbReference type="Proteomes" id="UP000663505">
    <property type="component" value="Chromosome"/>
</dbReference>
<keyword evidence="2" id="KW-1185">Reference proteome</keyword>
<sequence>MDNDTKKMIEGYLRSYDADQLINEILEVLEKEEREDSEDFESEAVFSHNISSFHIDRLDSQLSKAKQKKTLGNHLKKLATDRGIYQYSSKVFGEAQITDKYWNKLLNDNYPNPRKDPLLRIAIALKLNLLEGMRLLRRAGMTLSGNNMKDAVVAYCLDAGIYDFADIEEVLAEKGIQTLFTNQREITKRKEKSKEKKAKKAN</sequence>
<dbReference type="RefSeq" id="WP_206657828.1">
    <property type="nucleotide sequence ID" value="NZ_CP071182.1"/>
</dbReference>
<evidence type="ECO:0000313" key="2">
    <source>
        <dbReference type="Proteomes" id="UP000663505"/>
    </source>
</evidence>
<dbReference type="EMBL" id="CP071182">
    <property type="protein sequence ID" value="QSO48493.1"/>
    <property type="molecule type" value="Genomic_DNA"/>
</dbReference>
<organism evidence="1 2">
    <name type="scientific">Alicyclobacillus mengziensis</name>
    <dbReference type="NCBI Taxonomy" id="2931921"/>
    <lineage>
        <taxon>Bacteria</taxon>
        <taxon>Bacillati</taxon>
        <taxon>Bacillota</taxon>
        <taxon>Bacilli</taxon>
        <taxon>Bacillales</taxon>
        <taxon>Alicyclobacillaceae</taxon>
        <taxon>Alicyclobacillus</taxon>
    </lineage>
</organism>
<dbReference type="KEGG" id="afx:JZ786_05760"/>
<evidence type="ECO:0000313" key="1">
    <source>
        <dbReference type="EMBL" id="QSO48493.1"/>
    </source>
</evidence>
<gene>
    <name evidence="1" type="ORF">JZ786_05760</name>
</gene>
<reference evidence="1 2" key="1">
    <citation type="submission" date="2021-02" db="EMBL/GenBank/DDBJ databases">
        <title>Alicyclobacillus curvatus sp. nov. and Alicyclobacillus mengziensis sp. nov., two acidophilic bacteria isolated from acid mine drainage.</title>
        <authorList>
            <person name="Huang Y."/>
        </authorList>
    </citation>
    <scope>NUCLEOTIDE SEQUENCE [LARGE SCALE GENOMIC DNA]</scope>
    <source>
        <strain evidence="1 2">S30H14</strain>
    </source>
</reference>
<protein>
    <submittedName>
        <fullName evidence="1">Uncharacterized protein</fullName>
    </submittedName>
</protein>
<dbReference type="AlphaFoldDB" id="A0A9X7W0H1"/>
<proteinExistence type="predicted"/>
<accession>A0A9X7W0H1</accession>
<name>A0A9X7W0H1_9BACL</name>